<keyword evidence="2" id="KW-0472">Membrane</keyword>
<dbReference type="Proteomes" id="UP000077248">
    <property type="component" value="Unassembled WGS sequence"/>
</dbReference>
<proteinExistence type="predicted"/>
<feature type="region of interest" description="Disordered" evidence="1">
    <location>
        <begin position="28"/>
        <end position="57"/>
    </location>
</feature>
<accession>A0A177E447</accession>
<feature type="transmembrane region" description="Helical" evidence="2">
    <location>
        <begin position="59"/>
        <end position="83"/>
    </location>
</feature>
<keyword evidence="2" id="KW-1133">Transmembrane helix</keyword>
<evidence type="ECO:0000313" key="3">
    <source>
        <dbReference type="EMBL" id="OAG26241.1"/>
    </source>
</evidence>
<dbReference type="EMBL" id="KV441469">
    <property type="protein sequence ID" value="OAG26241.1"/>
    <property type="molecule type" value="Genomic_DNA"/>
</dbReference>
<evidence type="ECO:0000256" key="1">
    <source>
        <dbReference type="SAM" id="MobiDB-lite"/>
    </source>
</evidence>
<dbReference type="AlphaFoldDB" id="A0A177E447"/>
<gene>
    <name evidence="3" type="ORF">CC77DRAFT_1004231</name>
</gene>
<feature type="region of interest" description="Disordered" evidence="1">
    <location>
        <begin position="89"/>
        <end position="111"/>
    </location>
</feature>
<reference evidence="3 4" key="1">
    <citation type="submission" date="2016-05" db="EMBL/GenBank/DDBJ databases">
        <title>Comparative analysis of secretome profiles of manganese(II)-oxidizing ascomycete fungi.</title>
        <authorList>
            <consortium name="DOE Joint Genome Institute"/>
            <person name="Zeiner C.A."/>
            <person name="Purvine S.O."/>
            <person name="Zink E.M."/>
            <person name="Wu S."/>
            <person name="Pasa-Tolic L."/>
            <person name="Chaput D.L."/>
            <person name="Haridas S."/>
            <person name="Grigoriev I.V."/>
            <person name="Santelli C.M."/>
            <person name="Hansel C.M."/>
        </authorList>
    </citation>
    <scope>NUCLEOTIDE SEQUENCE [LARGE SCALE GENOMIC DNA]</scope>
    <source>
        <strain evidence="3 4">SRC1lrK2f</strain>
    </source>
</reference>
<dbReference type="RefSeq" id="XP_018391662.1">
    <property type="nucleotide sequence ID" value="XM_018523252.1"/>
</dbReference>
<keyword evidence="4" id="KW-1185">Reference proteome</keyword>
<sequence>MQKHVSVRGYIVAIVLFNSNTEAASTSILSSTTSSSEPMMSIESNPQVNDGGKRSTSPGAIAGTVIGSIAGALAIVGAIVLGLKRDKNMRKGKSGVSDSEDTPVSAPAAPVAVQYDNEKYRTSNLPQWVVRK</sequence>
<organism evidence="3 4">
    <name type="scientific">Alternaria alternata</name>
    <name type="common">Alternaria rot fungus</name>
    <name type="synonym">Torula alternata</name>
    <dbReference type="NCBI Taxonomy" id="5599"/>
    <lineage>
        <taxon>Eukaryota</taxon>
        <taxon>Fungi</taxon>
        <taxon>Dikarya</taxon>
        <taxon>Ascomycota</taxon>
        <taxon>Pezizomycotina</taxon>
        <taxon>Dothideomycetes</taxon>
        <taxon>Pleosporomycetidae</taxon>
        <taxon>Pleosporales</taxon>
        <taxon>Pleosporineae</taxon>
        <taxon>Pleosporaceae</taxon>
        <taxon>Alternaria</taxon>
        <taxon>Alternaria sect. Alternaria</taxon>
        <taxon>Alternaria alternata complex</taxon>
    </lineage>
</organism>
<name>A0A177E447_ALTAL</name>
<protein>
    <submittedName>
        <fullName evidence="3">Uncharacterized protein</fullName>
    </submittedName>
</protein>
<dbReference type="KEGG" id="aalt:CC77DRAFT_1004231"/>
<dbReference type="GeneID" id="29108846"/>
<evidence type="ECO:0000256" key="2">
    <source>
        <dbReference type="SAM" id="Phobius"/>
    </source>
</evidence>
<evidence type="ECO:0000313" key="4">
    <source>
        <dbReference type="Proteomes" id="UP000077248"/>
    </source>
</evidence>
<feature type="compositionally biased region" description="Low complexity" evidence="1">
    <location>
        <begin position="28"/>
        <end position="44"/>
    </location>
</feature>
<dbReference type="VEuPathDB" id="FungiDB:CC77DRAFT_1004231"/>
<keyword evidence="2" id="KW-0812">Transmembrane</keyword>